<dbReference type="Proteomes" id="UP001229955">
    <property type="component" value="Chromosome"/>
</dbReference>
<dbReference type="EMBL" id="CP130612">
    <property type="protein sequence ID" value="WKW11176.1"/>
    <property type="molecule type" value="Genomic_DNA"/>
</dbReference>
<accession>A0AA49JSI3</accession>
<evidence type="ECO:0000313" key="3">
    <source>
        <dbReference type="Proteomes" id="UP001229955"/>
    </source>
</evidence>
<dbReference type="PANTHER" id="PTHR43885:SF1">
    <property type="entry name" value="SUPERFAMILY HYDROLASE, PUTATIVE (AFU_ORTHOLOGUE AFUA_4G13290)-RELATED"/>
    <property type="match status" value="1"/>
</dbReference>
<dbReference type="Gene3D" id="1.10.150.240">
    <property type="entry name" value="Putative phosphatase, domain 2"/>
    <property type="match status" value="1"/>
</dbReference>
<dbReference type="InterPro" id="IPR023198">
    <property type="entry name" value="PGP-like_dom2"/>
</dbReference>
<dbReference type="SUPFAM" id="SSF56784">
    <property type="entry name" value="HAD-like"/>
    <property type="match status" value="1"/>
</dbReference>
<dbReference type="InterPro" id="IPR041492">
    <property type="entry name" value="HAD_2"/>
</dbReference>
<evidence type="ECO:0000313" key="1">
    <source>
        <dbReference type="EMBL" id="WKW11176.1"/>
    </source>
</evidence>
<dbReference type="InterPro" id="IPR023214">
    <property type="entry name" value="HAD_sf"/>
</dbReference>
<reference evidence="1" key="1">
    <citation type="submission" date="2023-07" db="EMBL/GenBank/DDBJ databases">
        <authorList>
            <person name="Haufschild T."/>
            <person name="Kallscheuer N."/>
            <person name="Hammer J."/>
            <person name="Kohn T."/>
            <person name="Kabuu M."/>
            <person name="Jogler M."/>
            <person name="Wohfarth N."/>
            <person name="Heuer A."/>
            <person name="Rohde M."/>
            <person name="van Teeseling M.C.F."/>
            <person name="Jogler C."/>
        </authorList>
    </citation>
    <scope>NUCLEOTIDE SEQUENCE</scope>
    <source>
        <strain evidence="1">Strain 138</strain>
        <strain evidence="2">Strain 318</strain>
    </source>
</reference>
<dbReference type="InterPro" id="IPR036412">
    <property type="entry name" value="HAD-like_sf"/>
</dbReference>
<accession>A0AA49JY00</accession>
<dbReference type="KEGG" id="pspc:Strain318_000411"/>
<evidence type="ECO:0000313" key="2">
    <source>
        <dbReference type="EMBL" id="WKW14086.1"/>
    </source>
</evidence>
<dbReference type="PANTHER" id="PTHR43885">
    <property type="entry name" value="HALOACID DEHALOGENASE-LIKE HYDROLASE"/>
    <property type="match status" value="1"/>
</dbReference>
<dbReference type="Gene3D" id="3.40.50.1000">
    <property type="entry name" value="HAD superfamily/HAD-like"/>
    <property type="match status" value="1"/>
</dbReference>
<dbReference type="Pfam" id="PF13419">
    <property type="entry name" value="HAD_2"/>
    <property type="match status" value="1"/>
</dbReference>
<sequence length="230" mass="24844">MKIVLFDIDGTLLLSDGAGRRAMERALVETFGVMGPKSYRYGGKTDRLIVREKMRIEGFADDAIDAAVDATVQAYLRNLRAEIDRDPQALRSLPGVFELLSAVEAHEGMLLGLLTGNVIEGADLKLRAVHIEPERFRVGAFGSDHEERPMLPPIARERASRLLGRVVAGDQLVIIGDTEHDMTCGLGVGARAIGVATGGVARTTLESHAPVAVFDDFTDTPRVLEAILDA</sequence>
<dbReference type="EMBL" id="CP130613">
    <property type="protein sequence ID" value="WKW14086.1"/>
    <property type="molecule type" value="Genomic_DNA"/>
</dbReference>
<gene>
    <name evidence="1" type="ORF">Strain138_000411</name>
    <name evidence="2" type="ORF">Strain318_000411</name>
</gene>
<proteinExistence type="predicted"/>
<name>A0AA49JSI3_9BACT</name>
<protein>
    <submittedName>
        <fullName evidence="1">HAD hydrolase-like protein</fullName>
    </submittedName>
</protein>
<dbReference type="GO" id="GO:0016787">
    <property type="term" value="F:hydrolase activity"/>
    <property type="evidence" value="ECO:0007669"/>
    <property type="project" value="UniProtKB-KW"/>
</dbReference>
<dbReference type="AlphaFoldDB" id="A0AA49JSI3"/>
<organism evidence="1">
    <name type="scientific">Pseudogemmatithrix spongiicola</name>
    <dbReference type="NCBI Taxonomy" id="3062599"/>
    <lineage>
        <taxon>Bacteria</taxon>
        <taxon>Pseudomonadati</taxon>
        <taxon>Gemmatimonadota</taxon>
        <taxon>Gemmatimonadia</taxon>
        <taxon>Gemmatimonadales</taxon>
        <taxon>Gemmatimonadaceae</taxon>
        <taxon>Pseudogemmatithrix</taxon>
    </lineage>
</organism>
<keyword evidence="3" id="KW-1185">Reference proteome</keyword>
<keyword evidence="1" id="KW-0378">Hydrolase</keyword>
<dbReference type="RefSeq" id="WP_367886878.1">
    <property type="nucleotide sequence ID" value="NZ_CP130612.1"/>
</dbReference>